<keyword evidence="9" id="KW-1185">Reference proteome</keyword>
<dbReference type="SUPFAM" id="SSF74653">
    <property type="entry name" value="TolA/TonB C-terminal domain"/>
    <property type="match status" value="1"/>
</dbReference>
<feature type="region of interest" description="Disordered" evidence="5">
    <location>
        <begin position="62"/>
        <end position="206"/>
    </location>
</feature>
<dbReference type="PROSITE" id="PS52015">
    <property type="entry name" value="TONB_CTD"/>
    <property type="match status" value="1"/>
</dbReference>
<feature type="compositionally biased region" description="Low complexity" evidence="5">
    <location>
        <begin position="62"/>
        <end position="74"/>
    </location>
</feature>
<evidence type="ECO:0000256" key="1">
    <source>
        <dbReference type="ARBA" id="ARBA00004167"/>
    </source>
</evidence>
<organism evidence="8 9">
    <name type="scientific">Donghicola eburneus</name>
    <dbReference type="NCBI Taxonomy" id="393278"/>
    <lineage>
        <taxon>Bacteria</taxon>
        <taxon>Pseudomonadati</taxon>
        <taxon>Pseudomonadota</taxon>
        <taxon>Alphaproteobacteria</taxon>
        <taxon>Rhodobacterales</taxon>
        <taxon>Roseobacteraceae</taxon>
        <taxon>Donghicola</taxon>
    </lineage>
</organism>
<proteinExistence type="predicted"/>
<reference evidence="9" key="1">
    <citation type="submission" date="2016-09" db="EMBL/GenBank/DDBJ databases">
        <authorList>
            <person name="Wibberg D."/>
        </authorList>
    </citation>
    <scope>NUCLEOTIDE SEQUENCE [LARGE SCALE GENOMIC DNA]</scope>
</reference>
<accession>A0A1M4MV07</accession>
<dbReference type="GO" id="GO:0055085">
    <property type="term" value="P:transmembrane transport"/>
    <property type="evidence" value="ECO:0007669"/>
    <property type="project" value="InterPro"/>
</dbReference>
<evidence type="ECO:0000313" key="9">
    <source>
        <dbReference type="Proteomes" id="UP000184085"/>
    </source>
</evidence>
<evidence type="ECO:0000256" key="6">
    <source>
        <dbReference type="SAM" id="SignalP"/>
    </source>
</evidence>
<dbReference type="InterPro" id="IPR037682">
    <property type="entry name" value="TonB_C"/>
</dbReference>
<evidence type="ECO:0000256" key="4">
    <source>
        <dbReference type="ARBA" id="ARBA00023136"/>
    </source>
</evidence>
<feature type="domain" description="TonB C-terminal" evidence="7">
    <location>
        <begin position="203"/>
        <end position="292"/>
    </location>
</feature>
<dbReference type="EMBL" id="FMJB01000014">
    <property type="protein sequence ID" value="SCM66032.1"/>
    <property type="molecule type" value="Genomic_DNA"/>
</dbReference>
<feature type="signal peptide" evidence="6">
    <location>
        <begin position="1"/>
        <end position="19"/>
    </location>
</feature>
<evidence type="ECO:0000256" key="2">
    <source>
        <dbReference type="ARBA" id="ARBA00022692"/>
    </source>
</evidence>
<evidence type="ECO:0000256" key="3">
    <source>
        <dbReference type="ARBA" id="ARBA00022989"/>
    </source>
</evidence>
<dbReference type="Pfam" id="PF13103">
    <property type="entry name" value="TonB_2"/>
    <property type="match status" value="1"/>
</dbReference>
<evidence type="ECO:0000313" key="8">
    <source>
        <dbReference type="EMBL" id="SCM66032.1"/>
    </source>
</evidence>
<keyword evidence="2" id="KW-0812">Transmembrane</keyword>
<feature type="chain" id="PRO_5012567266" description="TonB C-terminal domain-containing protein" evidence="6">
    <location>
        <begin position="20"/>
        <end position="292"/>
    </location>
</feature>
<dbReference type="Proteomes" id="UP000184085">
    <property type="component" value="Unassembled WGS sequence"/>
</dbReference>
<evidence type="ECO:0000256" key="5">
    <source>
        <dbReference type="SAM" id="MobiDB-lite"/>
    </source>
</evidence>
<dbReference type="InterPro" id="IPR006260">
    <property type="entry name" value="TonB/TolA_C"/>
</dbReference>
<name>A0A1M4MV07_9RHOB</name>
<keyword evidence="6" id="KW-0732">Signal</keyword>
<dbReference type="Gene3D" id="3.30.1150.10">
    <property type="match status" value="1"/>
</dbReference>
<dbReference type="AlphaFoldDB" id="A0A1M4MV07"/>
<dbReference type="RefSeq" id="WP_072702628.1">
    <property type="nucleotide sequence ID" value="NZ_FMJB01000014.1"/>
</dbReference>
<evidence type="ECO:0000259" key="7">
    <source>
        <dbReference type="PROSITE" id="PS52015"/>
    </source>
</evidence>
<keyword evidence="3" id="KW-1133">Transmembrane helix</keyword>
<feature type="compositionally biased region" description="Pro residues" evidence="5">
    <location>
        <begin position="138"/>
        <end position="149"/>
    </location>
</feature>
<feature type="compositionally biased region" description="Basic and acidic residues" evidence="5">
    <location>
        <begin position="153"/>
        <end position="165"/>
    </location>
</feature>
<protein>
    <recommendedName>
        <fullName evidence="7">TonB C-terminal domain-containing protein</fullName>
    </recommendedName>
</protein>
<dbReference type="GO" id="GO:0016020">
    <property type="term" value="C:membrane"/>
    <property type="evidence" value="ECO:0007669"/>
    <property type="project" value="UniProtKB-SubCell"/>
</dbReference>
<dbReference type="NCBIfam" id="TIGR01352">
    <property type="entry name" value="tonB_Cterm"/>
    <property type="match status" value="1"/>
</dbReference>
<gene>
    <name evidence="8" type="ORF">KARMA_0204</name>
</gene>
<comment type="subcellular location">
    <subcellularLocation>
        <location evidence="1">Membrane</location>
        <topology evidence="1">Single-pass membrane protein</topology>
    </subcellularLocation>
</comment>
<keyword evidence="4" id="KW-0472">Membrane</keyword>
<sequence>MRRLAEFTAFFSIAVGAHALAFVFQMPEGAPQAAGNQGTELLSLTASSEAVAMLIEEWETPPDVTVPEPTIAAPVAPPAPSLPETSLPEIPQVQTPGIALPQMTEPPATPDLPKVEKTAPPPPEAEPAITEALRPITRPKPPAPKPPAPKQASKPDPKPQPERKTASVSSRASNAAKAAGQGGGTAAGQAKTSEQASLSKSKKTSLMREWGAAIHSRIARNVPRGAGRGAATVRVTIGADGRLQGAALANSSGSQKIDRLALLAVERAGRFPPAPKGLGVGAQSFRLEVQSR</sequence>